<dbReference type="InterPro" id="IPR037284">
    <property type="entry name" value="SUF_FeS_clus_asmbl_SufBD_sf"/>
</dbReference>
<comment type="caution">
    <text evidence="2">The sequence shown here is derived from an EMBL/GenBank/DDBJ whole genome shotgun (WGS) entry which is preliminary data.</text>
</comment>
<accession>A0A136KKQ5</accession>
<dbReference type="Proteomes" id="UP000070449">
    <property type="component" value="Unassembled WGS sequence"/>
</dbReference>
<dbReference type="SUPFAM" id="SSF101960">
    <property type="entry name" value="Stabilizer of iron transporter SufD"/>
    <property type="match status" value="1"/>
</dbReference>
<organism evidence="2 3">
    <name type="scientific">candidate division WS6 bacterium OLB21</name>
    <dbReference type="NCBI Taxonomy" id="1617427"/>
    <lineage>
        <taxon>Bacteria</taxon>
        <taxon>Candidatus Dojkabacteria</taxon>
    </lineage>
</organism>
<gene>
    <name evidence="2" type="primary">sufD</name>
    <name evidence="2" type="ORF">UZ20_WS6002000106</name>
</gene>
<dbReference type="AlphaFoldDB" id="A0A136KKQ5"/>
<evidence type="ECO:0000313" key="2">
    <source>
        <dbReference type="EMBL" id="KXK10025.1"/>
    </source>
</evidence>
<dbReference type="InterPro" id="IPR000825">
    <property type="entry name" value="SUF_FeS_clus_asmbl_SufBD_core"/>
</dbReference>
<proteinExistence type="predicted"/>
<dbReference type="GO" id="GO:0016226">
    <property type="term" value="P:iron-sulfur cluster assembly"/>
    <property type="evidence" value="ECO:0007669"/>
    <property type="project" value="InterPro"/>
</dbReference>
<evidence type="ECO:0000313" key="3">
    <source>
        <dbReference type="Proteomes" id="UP000070449"/>
    </source>
</evidence>
<feature type="domain" description="SUF system FeS cluster assembly SufBD core" evidence="1">
    <location>
        <begin position="20"/>
        <end position="146"/>
    </location>
</feature>
<dbReference type="STRING" id="1617427.UZ20_WS6002000106"/>
<name>A0A136KKQ5_9BACT</name>
<sequence>MKTKVIDLTIPDQIIEITEDTELLGLFIGRNDDLLSNKISVVHNSPNLKSLTRIKAVVYDKSRFDLEGLLIINKGAENTDAYLRIDVLIIGTKASARAIPSLEITEESVKGGHGATVGNIDDEYLYYLQSRGISANMAEKMLVEGFIKDILDRISTNQLQNS</sequence>
<reference evidence="2 3" key="1">
    <citation type="submission" date="2015-02" db="EMBL/GenBank/DDBJ databases">
        <title>Improved understanding of the partial-nitritation anammox process through 23 genomes representing the majority of the microbial community.</title>
        <authorList>
            <person name="Speth D.R."/>
            <person name="In T Zandt M."/>
            <person name="Guerrero Cruz S."/>
            <person name="Jetten M.S."/>
            <person name="Dutilh B.E."/>
        </authorList>
    </citation>
    <scope>NUCLEOTIDE SEQUENCE [LARGE SCALE GENOMIC DNA]</scope>
    <source>
        <strain evidence="2">OLB21</strain>
    </source>
</reference>
<dbReference type="EMBL" id="JYPD01000010">
    <property type="protein sequence ID" value="KXK10025.1"/>
    <property type="molecule type" value="Genomic_DNA"/>
</dbReference>
<dbReference type="InterPro" id="IPR055346">
    <property type="entry name" value="Fe-S_cluster_assembly_SufBD"/>
</dbReference>
<dbReference type="PANTHER" id="PTHR43575:SF1">
    <property type="entry name" value="PROTEIN ABCI7, CHLOROPLASTIC"/>
    <property type="match status" value="1"/>
</dbReference>
<protein>
    <submittedName>
        <fullName evidence="2">FeS cluster assembly protein SufD</fullName>
    </submittedName>
</protein>
<dbReference type="Pfam" id="PF01458">
    <property type="entry name" value="SUFBD_core"/>
    <property type="match status" value="1"/>
</dbReference>
<evidence type="ECO:0000259" key="1">
    <source>
        <dbReference type="Pfam" id="PF01458"/>
    </source>
</evidence>
<dbReference type="PANTHER" id="PTHR43575">
    <property type="entry name" value="PROTEIN ABCI7, CHLOROPLASTIC"/>
    <property type="match status" value="1"/>
</dbReference>